<dbReference type="AlphaFoldDB" id="A0A1R1RMU0"/>
<protein>
    <submittedName>
        <fullName evidence="2">Uncharacterized protein</fullName>
    </submittedName>
</protein>
<evidence type="ECO:0000313" key="2">
    <source>
        <dbReference type="EMBL" id="OMI07530.1"/>
    </source>
</evidence>
<gene>
    <name evidence="2" type="ORF">BW143_06445</name>
</gene>
<reference evidence="2 3" key="1">
    <citation type="submission" date="2017-01" db="EMBL/GenBank/DDBJ databases">
        <title>Bacillus phylogenomics.</title>
        <authorList>
            <person name="Dunlap C."/>
        </authorList>
    </citation>
    <scope>NUCLEOTIDE SEQUENCE [LARGE SCALE GENOMIC DNA]</scope>
    <source>
        <strain evidence="2 3">NRRL B-41282</strain>
    </source>
</reference>
<accession>A0A1R1RMU0</accession>
<keyword evidence="1" id="KW-1133">Transmembrane helix</keyword>
<evidence type="ECO:0000256" key="1">
    <source>
        <dbReference type="SAM" id="Phobius"/>
    </source>
</evidence>
<organism evidence="2 3">
    <name type="scientific">Bacillus swezeyi</name>
    <dbReference type="NCBI Taxonomy" id="1925020"/>
    <lineage>
        <taxon>Bacteria</taxon>
        <taxon>Bacillati</taxon>
        <taxon>Bacillota</taxon>
        <taxon>Bacilli</taxon>
        <taxon>Bacillales</taxon>
        <taxon>Bacillaceae</taxon>
        <taxon>Bacillus</taxon>
    </lineage>
</organism>
<comment type="caution">
    <text evidence="2">The sequence shown here is derived from an EMBL/GenBank/DDBJ whole genome shotgun (WGS) entry which is preliminary data.</text>
</comment>
<keyword evidence="1" id="KW-0472">Membrane</keyword>
<keyword evidence="1" id="KW-0812">Transmembrane</keyword>
<feature type="transmembrane region" description="Helical" evidence="1">
    <location>
        <begin position="42"/>
        <end position="64"/>
    </location>
</feature>
<sequence length="81" mass="9652">MIIIAFILYLVSIPLAWFMIRIGHQRVYTNIPPQISDIFYVFLPFCNTMIAFFFGVEIVKIMLFRGVDTRKFFRLPSKKEK</sequence>
<evidence type="ECO:0000313" key="3">
    <source>
        <dbReference type="Proteomes" id="UP000187367"/>
    </source>
</evidence>
<dbReference type="Proteomes" id="UP000187367">
    <property type="component" value="Unassembled WGS sequence"/>
</dbReference>
<dbReference type="EMBL" id="MTJL01000010">
    <property type="protein sequence ID" value="OMI07530.1"/>
    <property type="molecule type" value="Genomic_DNA"/>
</dbReference>
<proteinExistence type="predicted"/>
<accession>A0A1R1QSA4</accession>
<name>A0A1R1RMU0_9BACI</name>
<keyword evidence="3" id="KW-1185">Reference proteome</keyword>